<dbReference type="EMBL" id="JAECZO010000026">
    <property type="protein sequence ID" value="KAK7202170.1"/>
    <property type="molecule type" value="Genomic_DNA"/>
</dbReference>
<feature type="compositionally biased region" description="Basic residues" evidence="1">
    <location>
        <begin position="1079"/>
        <end position="1088"/>
    </location>
</feature>
<feature type="region of interest" description="Disordered" evidence="1">
    <location>
        <begin position="1075"/>
        <end position="1109"/>
    </location>
</feature>
<feature type="compositionally biased region" description="Low complexity" evidence="1">
    <location>
        <begin position="802"/>
        <end position="822"/>
    </location>
</feature>
<dbReference type="Proteomes" id="UP001430356">
    <property type="component" value="Unassembled WGS sequence"/>
</dbReference>
<organism evidence="2 3">
    <name type="scientific">Novymonas esmeraldas</name>
    <dbReference type="NCBI Taxonomy" id="1808958"/>
    <lineage>
        <taxon>Eukaryota</taxon>
        <taxon>Discoba</taxon>
        <taxon>Euglenozoa</taxon>
        <taxon>Kinetoplastea</taxon>
        <taxon>Metakinetoplastina</taxon>
        <taxon>Trypanosomatida</taxon>
        <taxon>Trypanosomatidae</taxon>
        <taxon>Novymonas</taxon>
    </lineage>
</organism>
<feature type="region of interest" description="Disordered" evidence="1">
    <location>
        <begin position="1225"/>
        <end position="1263"/>
    </location>
</feature>
<keyword evidence="3" id="KW-1185">Reference proteome</keyword>
<feature type="region of interest" description="Disordered" evidence="1">
    <location>
        <begin position="116"/>
        <end position="137"/>
    </location>
</feature>
<feature type="region of interest" description="Disordered" evidence="1">
    <location>
        <begin position="567"/>
        <end position="619"/>
    </location>
</feature>
<feature type="compositionally biased region" description="Polar residues" evidence="1">
    <location>
        <begin position="662"/>
        <end position="673"/>
    </location>
</feature>
<feature type="region of interest" description="Disordered" evidence="1">
    <location>
        <begin position="481"/>
        <end position="536"/>
    </location>
</feature>
<feature type="compositionally biased region" description="Low complexity" evidence="1">
    <location>
        <begin position="1018"/>
        <end position="1028"/>
    </location>
</feature>
<feature type="compositionally biased region" description="Low complexity" evidence="1">
    <location>
        <begin position="481"/>
        <end position="494"/>
    </location>
</feature>
<dbReference type="SUPFAM" id="SSF50998">
    <property type="entry name" value="Quinoprotein alcohol dehydrogenase-like"/>
    <property type="match status" value="1"/>
</dbReference>
<feature type="compositionally biased region" description="Gly residues" evidence="1">
    <location>
        <begin position="507"/>
        <end position="525"/>
    </location>
</feature>
<feature type="region of interest" description="Disordered" evidence="1">
    <location>
        <begin position="989"/>
        <end position="1045"/>
    </location>
</feature>
<feature type="region of interest" description="Disordered" evidence="1">
    <location>
        <begin position="874"/>
        <end position="907"/>
    </location>
</feature>
<proteinExistence type="predicted"/>
<feature type="region of interest" description="Disordered" evidence="1">
    <location>
        <begin position="391"/>
        <end position="442"/>
    </location>
</feature>
<feature type="compositionally biased region" description="Basic residues" evidence="1">
    <location>
        <begin position="1031"/>
        <end position="1042"/>
    </location>
</feature>
<feature type="compositionally biased region" description="Low complexity" evidence="1">
    <location>
        <begin position="306"/>
        <end position="318"/>
    </location>
</feature>
<feature type="compositionally biased region" description="Polar residues" evidence="1">
    <location>
        <begin position="176"/>
        <end position="186"/>
    </location>
</feature>
<feature type="compositionally biased region" description="Polar residues" evidence="1">
    <location>
        <begin position="121"/>
        <end position="137"/>
    </location>
</feature>
<feature type="region of interest" description="Disordered" evidence="1">
    <location>
        <begin position="731"/>
        <end position="828"/>
    </location>
</feature>
<dbReference type="InterPro" id="IPR011047">
    <property type="entry name" value="Quinoprotein_ADH-like_sf"/>
</dbReference>
<evidence type="ECO:0000256" key="1">
    <source>
        <dbReference type="SAM" id="MobiDB-lite"/>
    </source>
</evidence>
<feature type="compositionally biased region" description="Acidic residues" evidence="1">
    <location>
        <begin position="741"/>
        <end position="768"/>
    </location>
</feature>
<feature type="compositionally biased region" description="Gly residues" evidence="1">
    <location>
        <begin position="425"/>
        <end position="440"/>
    </location>
</feature>
<feature type="compositionally biased region" description="Low complexity" evidence="1">
    <location>
        <begin position="586"/>
        <end position="619"/>
    </location>
</feature>
<sequence length="1437" mass="146580">MCEASAAPAVLPFLRQRRLPSILLDSWEFRKLASEGSVLANAIVSHDVDDDGLEEVIVGTTEGLLCVVKPDCRAPLFLRVLAATISVVLYTPGRHRLVLVTLEGQCEVIDHFLKPQPHAPQRTSSEPASAYGVSSTDVMDGSSSARLYQRTDSTNSLPLASTARGGGVRPGGRSTSGGTALPTSGSHTSLVDRALLEVVNSSVVQPTHAFHVPSNCLSADLSPDTDADLIFLGSYDRRFYVYSIPTGSCLLSLFMNDPITSIKAFAIPVSAADACPATTSAAIAVHGRGTGSRAHERVGGPRKTRAGSGSSSSGGTAARARRDGSMQRRGDSAADAAAAAAAASSSSSYIPLVFLSTPTHLVLLPGGLSDIQRWRKLQPKSAHLPLTVQLHGDDAASTPPPEPPQQQQQLQQQQHDGGSRTLFNGGSGGGDGSGSGGGSGVSVSAAASATVRVGAGVAHEGTRATPTRRASVPLSATARAAVGGAAPNRPGGATPEHDRHSAAALASGGGGGGVGGGADVSGLSGGQQRRQARRRAIQAAEMGRPVLVKPLWAMRIGSHTLDVPLLHAAPTPESGTGAVRVAQRSSAPVASERAAQAASAGGASPHPARGGRRSSVVSAHGTAGGAAVAAVPGAVAAPPVHNSSIFSISSPSLGSTAHGAGSLTNATSHSTASPDRPQRQRRLLRGGDGGDETETSYASRASLPTVGGLAAASAARRSSWRGLSSTLPLQRQESLVRVRDDDGDGASDGDDDDSDGGDSDGADVEVGDSESLSGGGGRADVDDDDDDRGGVVRGDEAHEAASTETSDAASDLSLSTTSSATGSGSGSTGIGAAVVDAALPARSPARRNSVKGGGGDAAVMSSSLMDLVRLDRRRHRRGAGRTSQGGRPPARDAARDTATMPTAAETSTAVRLPTSVDVSVGASQVAVALSCEDGLALELRFSVVRLSSLTRRERRLPRRTVRLYDMRNPPRLRAAAAAAAAPAAAAAAAATTPATQRRGAGDDAANDDRGGGGGGAWSMGSASSPASATHGRSRQQRRRRRGASSVSYNIYLPTLAPATAPSAALSSHFPLPGAALASRRQRSRCGRRAQRDSAEPLRAGGGSGTAAGAQLARGDVDDDALMLDNGGGGAAATTTITTSPSLHAEEEDSIVLRAQCRWAARLGSSPLVQRSRVFYVRDRHLSNAFCTVFVAANGTCFAIDGDTLSVVECTVKDDCSSFTLMAGPSTTSPAPLPRTTSGARREASTDVSGALRDGDVSGGASAATSPANVNLDLLRGSVGRMVSCVCVSVDELCVYSVGEANLLVGHRDCAASASPKAASHEPVSLLSRCAVGNGAARPAEPQHNDDGASAMACALPSTDAEEQALLRQLAIRLCELEKHVRPSPQPSRSGSAVPSVGGDTLAASTEEEMLLRVRQMLLYGYSEQQWERLQWLDHAVT</sequence>
<feature type="region of interest" description="Disordered" evidence="1">
    <location>
        <begin position="652"/>
        <end position="701"/>
    </location>
</feature>
<protein>
    <submittedName>
        <fullName evidence="2">Quinonprotein alcohol dehydrogenase-like protein</fullName>
    </submittedName>
</protein>
<reference evidence="2 3" key="1">
    <citation type="journal article" date="2021" name="MBio">
        <title>A New Model Trypanosomatid, Novymonas esmeraldas: Genomic Perception of Its 'Candidatus Pandoraea novymonadis' Endosymbiont.</title>
        <authorList>
            <person name="Zakharova A."/>
            <person name="Saura A."/>
            <person name="Butenko A."/>
            <person name="Podesvova L."/>
            <person name="Warmusova S."/>
            <person name="Kostygov A.Y."/>
            <person name="Nenarokova A."/>
            <person name="Lukes J."/>
            <person name="Opperdoes F.R."/>
            <person name="Yurchenko V."/>
        </authorList>
    </citation>
    <scope>NUCLEOTIDE SEQUENCE [LARGE SCALE GENOMIC DNA]</scope>
    <source>
        <strain evidence="2 3">E262AT.01</strain>
    </source>
</reference>
<accession>A0AAW0F7H4</accession>
<feature type="region of interest" description="Disordered" evidence="1">
    <location>
        <begin position="156"/>
        <end position="186"/>
    </location>
</feature>
<feature type="region of interest" description="Disordered" evidence="1">
    <location>
        <begin position="286"/>
        <end position="332"/>
    </location>
</feature>
<feature type="compositionally biased region" description="Polar residues" evidence="1">
    <location>
        <begin position="1225"/>
        <end position="1238"/>
    </location>
</feature>
<evidence type="ECO:0000313" key="2">
    <source>
        <dbReference type="EMBL" id="KAK7202170.1"/>
    </source>
</evidence>
<feature type="compositionally biased region" description="Low complexity" evidence="1">
    <location>
        <begin position="405"/>
        <end position="414"/>
    </location>
</feature>
<name>A0AAW0F7H4_9TRYP</name>
<feature type="compositionally biased region" description="Basic and acidic residues" evidence="1">
    <location>
        <begin position="320"/>
        <end position="332"/>
    </location>
</feature>
<comment type="caution">
    <text evidence="2">The sequence shown here is derived from an EMBL/GenBank/DDBJ whole genome shotgun (WGS) entry which is preliminary data.</text>
</comment>
<feature type="compositionally biased region" description="Basic and acidic residues" evidence="1">
    <location>
        <begin position="788"/>
        <end position="801"/>
    </location>
</feature>
<gene>
    <name evidence="2" type="ORF">NESM_000286700</name>
</gene>
<evidence type="ECO:0000313" key="3">
    <source>
        <dbReference type="Proteomes" id="UP001430356"/>
    </source>
</evidence>